<dbReference type="Proteomes" id="UP000095280">
    <property type="component" value="Unplaced"/>
</dbReference>
<feature type="compositionally biased region" description="Acidic residues" evidence="1">
    <location>
        <begin position="188"/>
        <end position="208"/>
    </location>
</feature>
<dbReference type="AlphaFoldDB" id="A0A1I8F731"/>
<dbReference type="Pfam" id="PF12205">
    <property type="entry name" value="GIT1_C"/>
    <property type="match status" value="1"/>
</dbReference>
<dbReference type="InterPro" id="IPR022018">
    <property type="entry name" value="GIT1_C"/>
</dbReference>
<feature type="region of interest" description="Disordered" evidence="1">
    <location>
        <begin position="266"/>
        <end position="303"/>
    </location>
</feature>
<evidence type="ECO:0000313" key="3">
    <source>
        <dbReference type="Proteomes" id="UP000095280"/>
    </source>
</evidence>
<feature type="region of interest" description="Disordered" evidence="1">
    <location>
        <begin position="188"/>
        <end position="216"/>
    </location>
</feature>
<feature type="region of interest" description="Disordered" evidence="1">
    <location>
        <begin position="104"/>
        <end position="142"/>
    </location>
</feature>
<protein>
    <submittedName>
        <fullName evidence="4">GIT1_C domain-containing protein</fullName>
    </submittedName>
</protein>
<evidence type="ECO:0000313" key="4">
    <source>
        <dbReference type="WBParaSite" id="maker-unitig_23163-snap-gene-0.2-mRNA-1"/>
    </source>
</evidence>
<feature type="compositionally biased region" description="Low complexity" evidence="1">
    <location>
        <begin position="116"/>
        <end position="127"/>
    </location>
</feature>
<organism evidence="3 4">
    <name type="scientific">Macrostomum lignano</name>
    <dbReference type="NCBI Taxonomy" id="282301"/>
    <lineage>
        <taxon>Eukaryota</taxon>
        <taxon>Metazoa</taxon>
        <taxon>Spiralia</taxon>
        <taxon>Lophotrochozoa</taxon>
        <taxon>Platyhelminthes</taxon>
        <taxon>Rhabditophora</taxon>
        <taxon>Macrostomorpha</taxon>
        <taxon>Macrostomida</taxon>
        <taxon>Macrostomidae</taxon>
        <taxon>Macrostomum</taxon>
    </lineage>
</organism>
<feature type="compositionally biased region" description="Polar residues" evidence="1">
    <location>
        <begin position="294"/>
        <end position="303"/>
    </location>
</feature>
<evidence type="ECO:0000256" key="1">
    <source>
        <dbReference type="SAM" id="MobiDB-lite"/>
    </source>
</evidence>
<accession>A0A1I8F731</accession>
<name>A0A1I8F731_9PLAT</name>
<keyword evidence="3" id="KW-1185">Reference proteome</keyword>
<dbReference type="WBParaSite" id="maker-unitig_23163-snap-gene-0.2-mRNA-1">
    <property type="protein sequence ID" value="maker-unitig_23163-snap-gene-0.2-mRNA-1"/>
    <property type="gene ID" value="maker-unitig_23163-snap-gene-0.2"/>
</dbReference>
<feature type="domain" description="ARF GTPase-activating protein GIT1 C-terminal" evidence="2">
    <location>
        <begin position="224"/>
        <end position="272"/>
    </location>
</feature>
<evidence type="ECO:0000259" key="2">
    <source>
        <dbReference type="Pfam" id="PF12205"/>
    </source>
</evidence>
<sequence>ILQPVASSVGATSAVTAALEQTGELTALRTMNARLAEENRQLRQRLTSLWPRTRTCPPGCSRCSLPVQSRLLSRRPARRLRRRRRRLYRRRRVDRATIHRPCMARRRPSCPPTVPESSAVDEAAAAEARSDGDGEGEGDADVLTPVGQQLDINVDEVNCVDIDFDNLEAAEGGGAAACSAAAAATAVDDGDADYDQPPAETDEEDNEMCNERRPPTQEEVVARTEAITRVRQAVLRMTAIAAQGARKPHQRQAVDALLTAADTLSAECRSPPSPSELSRRTQPGHSVLLRHRQGCQSSGDAVS</sequence>
<proteinExistence type="predicted"/>
<reference evidence="4" key="1">
    <citation type="submission" date="2016-11" db="UniProtKB">
        <authorList>
            <consortium name="WormBaseParasite"/>
        </authorList>
    </citation>
    <scope>IDENTIFICATION</scope>
</reference>